<evidence type="ECO:0000313" key="2">
    <source>
        <dbReference type="EMBL" id="KAF2728401.1"/>
    </source>
</evidence>
<evidence type="ECO:0000313" key="3">
    <source>
        <dbReference type="Proteomes" id="UP000799444"/>
    </source>
</evidence>
<comment type="caution">
    <text evidence="2">The sequence shown here is derived from an EMBL/GenBank/DDBJ whole genome shotgun (WGS) entry which is preliminary data.</text>
</comment>
<keyword evidence="3" id="KW-1185">Reference proteome</keyword>
<feature type="region of interest" description="Disordered" evidence="1">
    <location>
        <begin position="1"/>
        <end position="22"/>
    </location>
</feature>
<name>A0A9P4UWY8_9PLEO</name>
<organism evidence="2 3">
    <name type="scientific">Polyplosphaeria fusca</name>
    <dbReference type="NCBI Taxonomy" id="682080"/>
    <lineage>
        <taxon>Eukaryota</taxon>
        <taxon>Fungi</taxon>
        <taxon>Dikarya</taxon>
        <taxon>Ascomycota</taxon>
        <taxon>Pezizomycotina</taxon>
        <taxon>Dothideomycetes</taxon>
        <taxon>Pleosporomycetidae</taxon>
        <taxon>Pleosporales</taxon>
        <taxon>Tetraplosphaeriaceae</taxon>
        <taxon>Polyplosphaeria</taxon>
    </lineage>
</organism>
<dbReference type="Proteomes" id="UP000799444">
    <property type="component" value="Unassembled WGS sequence"/>
</dbReference>
<dbReference type="Gene3D" id="3.40.30.10">
    <property type="entry name" value="Glutaredoxin"/>
    <property type="match status" value="1"/>
</dbReference>
<protein>
    <submittedName>
        <fullName evidence="2">Uncharacterized protein</fullName>
    </submittedName>
</protein>
<dbReference type="AlphaFoldDB" id="A0A9P4UWY8"/>
<accession>A0A9P4UWY8</accession>
<proteinExistence type="predicted"/>
<evidence type="ECO:0000256" key="1">
    <source>
        <dbReference type="SAM" id="MobiDB-lite"/>
    </source>
</evidence>
<dbReference type="EMBL" id="ML996282">
    <property type="protein sequence ID" value="KAF2728401.1"/>
    <property type="molecule type" value="Genomic_DNA"/>
</dbReference>
<dbReference type="OrthoDB" id="4951845at2759"/>
<sequence length="86" mass="9570">MNKYGRYRQGAPHATYPPLNMTDHSPLIFYDISSPKQPRSYAPNPSKGGLTLGFKRVPFKTTWVDLLAISEAESLTSNSNPSDLLD</sequence>
<reference evidence="2" key="1">
    <citation type="journal article" date="2020" name="Stud. Mycol.">
        <title>101 Dothideomycetes genomes: a test case for predicting lifestyles and emergence of pathogens.</title>
        <authorList>
            <person name="Haridas S."/>
            <person name="Albert R."/>
            <person name="Binder M."/>
            <person name="Bloem J."/>
            <person name="Labutti K."/>
            <person name="Salamov A."/>
            <person name="Andreopoulos B."/>
            <person name="Baker S."/>
            <person name="Barry K."/>
            <person name="Bills G."/>
            <person name="Bluhm B."/>
            <person name="Cannon C."/>
            <person name="Castanera R."/>
            <person name="Culley D."/>
            <person name="Daum C."/>
            <person name="Ezra D."/>
            <person name="Gonzalez J."/>
            <person name="Henrissat B."/>
            <person name="Kuo A."/>
            <person name="Liang C."/>
            <person name="Lipzen A."/>
            <person name="Lutzoni F."/>
            <person name="Magnuson J."/>
            <person name="Mondo S."/>
            <person name="Nolan M."/>
            <person name="Ohm R."/>
            <person name="Pangilinan J."/>
            <person name="Park H.-J."/>
            <person name="Ramirez L."/>
            <person name="Alfaro M."/>
            <person name="Sun H."/>
            <person name="Tritt A."/>
            <person name="Yoshinaga Y."/>
            <person name="Zwiers L.-H."/>
            <person name="Turgeon B."/>
            <person name="Goodwin S."/>
            <person name="Spatafora J."/>
            <person name="Crous P."/>
            <person name="Grigoriev I."/>
        </authorList>
    </citation>
    <scope>NUCLEOTIDE SEQUENCE</scope>
    <source>
        <strain evidence="2">CBS 125425</strain>
    </source>
</reference>
<gene>
    <name evidence="2" type="ORF">EJ04DRAFT_516653</name>
</gene>